<feature type="region of interest" description="Disordered" evidence="1">
    <location>
        <begin position="323"/>
        <end position="424"/>
    </location>
</feature>
<keyword evidence="3" id="KW-1185">Reference proteome</keyword>
<feature type="compositionally biased region" description="Low complexity" evidence="1">
    <location>
        <begin position="1"/>
        <end position="14"/>
    </location>
</feature>
<protein>
    <recommendedName>
        <fullName evidence="4">Benzoate transporter</fullName>
    </recommendedName>
</protein>
<comment type="caution">
    <text evidence="2">The sequence shown here is derived from an EMBL/GenBank/DDBJ whole genome shotgun (WGS) entry which is preliminary data.</text>
</comment>
<dbReference type="AlphaFoldDB" id="A0A1T3P6Y8"/>
<evidence type="ECO:0000256" key="1">
    <source>
        <dbReference type="SAM" id="MobiDB-lite"/>
    </source>
</evidence>
<reference evidence="2 3" key="1">
    <citation type="submission" date="2017-03" db="EMBL/GenBank/DDBJ databases">
        <title>Draft genome sequence of Streptomyces scabrisporus NF3, endophyte isolated from Amphipterygium adstringens.</title>
        <authorList>
            <person name="Vazquez M."/>
            <person name="Ceapa C.D."/>
            <person name="Rodriguez Luna D."/>
            <person name="Sanchez Esquivel S."/>
        </authorList>
    </citation>
    <scope>NUCLEOTIDE SEQUENCE [LARGE SCALE GENOMIC DNA]</scope>
    <source>
        <strain evidence="2 3">NF3</strain>
    </source>
</reference>
<proteinExistence type="predicted"/>
<dbReference type="Pfam" id="PF09826">
    <property type="entry name" value="Beta_propel"/>
    <property type="match status" value="1"/>
</dbReference>
<evidence type="ECO:0000313" key="3">
    <source>
        <dbReference type="Proteomes" id="UP000190037"/>
    </source>
</evidence>
<dbReference type="EMBL" id="MWQN01000001">
    <property type="protein sequence ID" value="OPC84824.1"/>
    <property type="molecule type" value="Genomic_DNA"/>
</dbReference>
<evidence type="ECO:0008006" key="4">
    <source>
        <dbReference type="Google" id="ProtNLM"/>
    </source>
</evidence>
<dbReference type="InterPro" id="IPR019198">
    <property type="entry name" value="Beta_propeller_containing"/>
</dbReference>
<gene>
    <name evidence="2" type="ORF">B4N89_05585</name>
</gene>
<dbReference type="STRING" id="159449.B4N89_05585"/>
<sequence>MSADRAAPAAPTTPEHSTTNTQEVGVDEPDLVKSDGRRVLTVANGRLTVVDTDTHKVTGSLAVPGARATELLLSGDRALLILDGGPSLPKGKGGSGKMAPIPGDPGLPGTNMQARFVLVDLTAAPRTLGDLTVDGAYADARQVGSTARIVVRSRPRLNMSTYRTRDRDKAVDRIRRSTVGDWLPQFTLVANGRTESGNLVGCDRVSRPASRAGEPGHTGAATLSVLSFDLTRDLDKGDPVTVAADVDNVYASESNLYLATTTSRRAVSKDAKVIGGGPPSTTTAINQLDISGKGTPKLVATGVVSGTMVNQYAMSELGGNLRVATTLRPGDPSIPQSGPGDVPPGDTARSTTAPGTAKPGTFAPSTAQGGAAPADSVPGSAPNGSSGSAIAPSDGTDTRPTSPSMPSARPSTAPPPPIAPRSSSESAITVLARNGDRLTQIGRVGGLGRTERIMGVRFAGPIAYVVTFRQTDPLYTIDLSDPRNPRTVGELKINGYSAYLHPIADGRLIGVGQDATDSGARLGTQVSLFDVRTPADPTRVAQYTIPNGSSQAEQDAHAFLYWPKDGTVVVPVTGAYSTPDRSQIAPGEKYPGTRGTYALVLRVDGTRIVEVGRVTHPDSRILRSLVVSDELWTVSAAGVSVDRLADVRQVAWIPIG</sequence>
<feature type="compositionally biased region" description="Low complexity" evidence="1">
    <location>
        <begin position="376"/>
        <end position="411"/>
    </location>
</feature>
<accession>A0A1T3P6Y8</accession>
<name>A0A1T3P6Y8_9ACTN</name>
<dbReference type="Proteomes" id="UP000190037">
    <property type="component" value="Unassembled WGS sequence"/>
</dbReference>
<feature type="region of interest" description="Disordered" evidence="1">
    <location>
        <begin position="1"/>
        <end position="29"/>
    </location>
</feature>
<evidence type="ECO:0000313" key="2">
    <source>
        <dbReference type="EMBL" id="OPC84824.1"/>
    </source>
</evidence>
<organism evidence="2 3">
    <name type="scientific">Embleya scabrispora</name>
    <dbReference type="NCBI Taxonomy" id="159449"/>
    <lineage>
        <taxon>Bacteria</taxon>
        <taxon>Bacillati</taxon>
        <taxon>Actinomycetota</taxon>
        <taxon>Actinomycetes</taxon>
        <taxon>Kitasatosporales</taxon>
        <taxon>Streptomycetaceae</taxon>
        <taxon>Embleya</taxon>
    </lineage>
</organism>